<proteinExistence type="inferred from homology"/>
<evidence type="ECO:0000256" key="6">
    <source>
        <dbReference type="ARBA" id="ARBA00022989"/>
    </source>
</evidence>
<organism evidence="9 10">
    <name type="scientific">Trichoderma guizhouense</name>
    <dbReference type="NCBI Taxonomy" id="1491466"/>
    <lineage>
        <taxon>Eukaryota</taxon>
        <taxon>Fungi</taxon>
        <taxon>Dikarya</taxon>
        <taxon>Ascomycota</taxon>
        <taxon>Pezizomycotina</taxon>
        <taxon>Sordariomycetes</taxon>
        <taxon>Hypocreomycetidae</taxon>
        <taxon>Hypocreales</taxon>
        <taxon>Hypocreaceae</taxon>
        <taxon>Trichoderma</taxon>
    </lineage>
</organism>
<dbReference type="GO" id="GO:0051453">
    <property type="term" value="P:regulation of intracellular pH"/>
    <property type="evidence" value="ECO:0007669"/>
    <property type="project" value="TreeGrafter"/>
</dbReference>
<dbReference type="GO" id="GO:0006865">
    <property type="term" value="P:amino acid transport"/>
    <property type="evidence" value="ECO:0007669"/>
    <property type="project" value="UniProtKB-KW"/>
</dbReference>
<dbReference type="PANTHER" id="PTHR10981">
    <property type="entry name" value="BATTENIN"/>
    <property type="match status" value="1"/>
</dbReference>
<dbReference type="EMBL" id="LVVK01000015">
    <property type="protein sequence ID" value="OPB41430.1"/>
    <property type="molecule type" value="Genomic_DNA"/>
</dbReference>
<evidence type="ECO:0000313" key="10">
    <source>
        <dbReference type="Proteomes" id="UP000191004"/>
    </source>
</evidence>
<accession>A0A1T3CK04</accession>
<keyword evidence="10" id="KW-1185">Reference proteome</keyword>
<keyword evidence="7 8" id="KW-0472">Membrane</keyword>
<comment type="subcellular location">
    <subcellularLocation>
        <location evidence="1">Endomembrane system</location>
        <topology evidence="1">Multi-pass membrane protein</topology>
    </subcellularLocation>
    <subcellularLocation>
        <location evidence="8">Vacuole membrane</location>
        <topology evidence="8">Multi-pass membrane protein</topology>
    </subcellularLocation>
</comment>
<evidence type="ECO:0000256" key="3">
    <source>
        <dbReference type="ARBA" id="ARBA00022448"/>
    </source>
</evidence>
<feature type="transmembrane region" description="Helical" evidence="8">
    <location>
        <begin position="315"/>
        <end position="334"/>
    </location>
</feature>
<dbReference type="Pfam" id="PF02487">
    <property type="entry name" value="CLN3"/>
    <property type="match status" value="1"/>
</dbReference>
<sequence length="420" mass="45274">MPAVKPPVRGSGSIFTAGWDLRTFTAFGIVGFANTLLPYIIFSSLYLIVPFSLPVVLLIELLPAIAVKLLVPHILHYTPHWVWLALLSGCWILATVAANAAPPNVIAPIRTLIAVLASANTAVAEVLFLSQLSHYGKTALAGWGTGSAAGGALRAVLPTILTIHMGLMMRNATRYVYYLLAAMVAAYFLVPPHPILDITAFNELAGEDEAAVEMESPKPSLLTAETHSQTIGFWERSHRNMQLMSGKLLRLCIDPLLLVTAVQALVSLGTPRASRKLRSFSGYQSFSATYGLAFQIGDVIARSTALLFRSRRPRLIFALLVVCCLAAILNTSLMLSANKYVVLGLISSIGWLSGMMYMHIYNAAMEYLSRNPDDDAEFALGSIGVGETVGMLIGSLAAVTFDNQLCGLASQKGRWCSTIT</sequence>
<dbReference type="GO" id="GO:0005774">
    <property type="term" value="C:vacuolar membrane"/>
    <property type="evidence" value="ECO:0007669"/>
    <property type="project" value="UniProtKB-SubCell"/>
</dbReference>
<dbReference type="Proteomes" id="UP000191004">
    <property type="component" value="Unassembled WGS sequence"/>
</dbReference>
<feature type="transmembrane region" description="Helical" evidence="8">
    <location>
        <begin position="81"/>
        <end position="101"/>
    </location>
</feature>
<comment type="similarity">
    <text evidence="2 8">Belongs to the battenin family.</text>
</comment>
<dbReference type="InterPro" id="IPR003492">
    <property type="entry name" value="Battenin_disease_Cln3"/>
</dbReference>
<dbReference type="InterPro" id="IPR036259">
    <property type="entry name" value="MFS_trans_sf"/>
</dbReference>
<keyword evidence="8" id="KW-0926">Vacuole</keyword>
<reference evidence="9 10" key="1">
    <citation type="submission" date="2016-04" db="EMBL/GenBank/DDBJ databases">
        <title>Multiple horizontal gene transfer events from other fungi enriched the ability of the initially mycotrophic fungus Trichoderma (Ascomycota) to feed on dead plant biomass.</title>
        <authorList>
            <person name="Atanasova L."/>
            <person name="Chenthamara K."/>
            <person name="Zhang J."/>
            <person name="Grujic M."/>
            <person name="Henrissat B."/>
            <person name="Kuo A."/>
            <person name="Aertz A."/>
            <person name="Salamov A."/>
            <person name="Lipzen A."/>
            <person name="Labutti K."/>
            <person name="Barry K."/>
            <person name="Miao Y."/>
            <person name="Rahimi M.J."/>
            <person name="Shen Q."/>
            <person name="Grigoriev I.V."/>
            <person name="Kubicek C.P."/>
            <person name="Druzhinina I.S."/>
        </authorList>
    </citation>
    <scope>NUCLEOTIDE SEQUENCE [LARGE SCALE GENOMIC DNA]</scope>
    <source>
        <strain evidence="9 10">NJAU 4742</strain>
    </source>
</reference>
<evidence type="ECO:0000256" key="7">
    <source>
        <dbReference type="ARBA" id="ARBA00023136"/>
    </source>
</evidence>
<evidence type="ECO:0000256" key="4">
    <source>
        <dbReference type="ARBA" id="ARBA00022692"/>
    </source>
</evidence>
<evidence type="ECO:0000256" key="5">
    <source>
        <dbReference type="ARBA" id="ARBA00022970"/>
    </source>
</evidence>
<feature type="transmembrane region" description="Helical" evidence="8">
    <location>
        <begin position="140"/>
        <end position="163"/>
    </location>
</feature>
<feature type="transmembrane region" description="Helical" evidence="8">
    <location>
        <begin position="175"/>
        <end position="190"/>
    </location>
</feature>
<feature type="transmembrane region" description="Helical" evidence="8">
    <location>
        <begin position="21"/>
        <end position="41"/>
    </location>
</feature>
<keyword evidence="6 8" id="KW-1133">Transmembrane helix</keyword>
<comment type="caution">
    <text evidence="9">The sequence shown here is derived from an EMBL/GenBank/DDBJ whole genome shotgun (WGS) entry which is preliminary data.</text>
</comment>
<evidence type="ECO:0000256" key="1">
    <source>
        <dbReference type="ARBA" id="ARBA00004127"/>
    </source>
</evidence>
<name>A0A1T3CK04_9HYPO</name>
<evidence type="ECO:0000256" key="2">
    <source>
        <dbReference type="ARBA" id="ARBA00007467"/>
    </source>
</evidence>
<dbReference type="PANTHER" id="PTHR10981:SF0">
    <property type="entry name" value="BATTENIN"/>
    <property type="match status" value="1"/>
</dbReference>
<dbReference type="SUPFAM" id="SSF103473">
    <property type="entry name" value="MFS general substrate transporter"/>
    <property type="match status" value="1"/>
</dbReference>
<gene>
    <name evidence="9" type="ORF">A0O28_0081500</name>
</gene>
<dbReference type="PRINTS" id="PR01315">
    <property type="entry name" value="BATTENIN"/>
</dbReference>
<feature type="transmembrane region" description="Helical" evidence="8">
    <location>
        <begin position="107"/>
        <end position="128"/>
    </location>
</feature>
<keyword evidence="3" id="KW-0813">Transport</keyword>
<evidence type="ECO:0000313" key="9">
    <source>
        <dbReference type="EMBL" id="OPB41430.1"/>
    </source>
</evidence>
<protein>
    <recommendedName>
        <fullName evidence="8">Protein BTN</fullName>
    </recommendedName>
</protein>
<dbReference type="OrthoDB" id="4849469at2759"/>
<keyword evidence="5" id="KW-0029">Amino-acid transport</keyword>
<dbReference type="AlphaFoldDB" id="A0A1T3CK04"/>
<keyword evidence="4 8" id="KW-0812">Transmembrane</keyword>
<evidence type="ECO:0000256" key="8">
    <source>
        <dbReference type="RuleBase" id="RU361113"/>
    </source>
</evidence>
<dbReference type="GO" id="GO:0012505">
    <property type="term" value="C:endomembrane system"/>
    <property type="evidence" value="ECO:0007669"/>
    <property type="project" value="UniProtKB-SubCell"/>
</dbReference>
<feature type="transmembrane region" description="Helical" evidence="8">
    <location>
        <begin position="340"/>
        <end position="360"/>
    </location>
</feature>
<feature type="transmembrane region" description="Helical" evidence="8">
    <location>
        <begin position="47"/>
        <end position="69"/>
    </location>
</feature>